<accession>A0A507B682</accession>
<dbReference type="Gene3D" id="3.40.50.1820">
    <property type="entry name" value="alpha/beta hydrolase"/>
    <property type="match status" value="1"/>
</dbReference>
<comment type="caution">
    <text evidence="3">The sequence shown here is derived from an EMBL/GenBank/DDBJ whole genome shotgun (WGS) entry which is preliminary data.</text>
</comment>
<evidence type="ECO:0000313" key="3">
    <source>
        <dbReference type="EMBL" id="TPX12338.1"/>
    </source>
</evidence>
<dbReference type="RefSeq" id="XP_030994049.1">
    <property type="nucleotide sequence ID" value="XM_031141677.1"/>
</dbReference>
<dbReference type="OrthoDB" id="408631at2759"/>
<dbReference type="Pfam" id="PF07859">
    <property type="entry name" value="Abhydrolase_3"/>
    <property type="match status" value="1"/>
</dbReference>
<keyword evidence="1" id="KW-0378">Hydrolase</keyword>
<dbReference type="InParanoid" id="A0A507B682"/>
<dbReference type="InterPro" id="IPR029058">
    <property type="entry name" value="AB_hydrolase_fold"/>
</dbReference>
<dbReference type="GO" id="GO:0016787">
    <property type="term" value="F:hydrolase activity"/>
    <property type="evidence" value="ECO:0007669"/>
    <property type="project" value="UniProtKB-KW"/>
</dbReference>
<dbReference type="InterPro" id="IPR013094">
    <property type="entry name" value="AB_hydrolase_3"/>
</dbReference>
<keyword evidence="4" id="KW-1185">Reference proteome</keyword>
<reference evidence="3 4" key="1">
    <citation type="submission" date="2019-06" db="EMBL/GenBank/DDBJ databases">
        <title>Draft genome sequence of the filamentous fungus Phialemoniopsis curvata isolated from diesel fuel.</title>
        <authorList>
            <person name="Varaljay V.A."/>
            <person name="Lyon W.J."/>
            <person name="Crouch A.L."/>
            <person name="Drake C.E."/>
            <person name="Hollomon J.M."/>
            <person name="Nadeau L.J."/>
            <person name="Nunn H.S."/>
            <person name="Stevenson B.S."/>
            <person name="Bojanowski C.L."/>
            <person name="Crookes-Goodson W.J."/>
        </authorList>
    </citation>
    <scope>NUCLEOTIDE SEQUENCE [LARGE SCALE GENOMIC DNA]</scope>
    <source>
        <strain evidence="3 4">D216</strain>
    </source>
</reference>
<dbReference type="PANTHER" id="PTHR48081:SF8">
    <property type="entry name" value="ALPHA_BETA HYDROLASE FOLD-3 DOMAIN-CONTAINING PROTEIN-RELATED"/>
    <property type="match status" value="1"/>
</dbReference>
<feature type="domain" description="Alpha/beta hydrolase fold-3" evidence="2">
    <location>
        <begin position="89"/>
        <end position="307"/>
    </location>
</feature>
<organism evidence="3 4">
    <name type="scientific">Thyridium curvatum</name>
    <dbReference type="NCBI Taxonomy" id="1093900"/>
    <lineage>
        <taxon>Eukaryota</taxon>
        <taxon>Fungi</taxon>
        <taxon>Dikarya</taxon>
        <taxon>Ascomycota</taxon>
        <taxon>Pezizomycotina</taxon>
        <taxon>Sordariomycetes</taxon>
        <taxon>Sordariomycetidae</taxon>
        <taxon>Thyridiales</taxon>
        <taxon>Thyridiaceae</taxon>
        <taxon>Thyridium</taxon>
    </lineage>
</organism>
<protein>
    <recommendedName>
        <fullName evidence="2">Alpha/beta hydrolase fold-3 domain-containing protein</fullName>
    </recommendedName>
</protein>
<evidence type="ECO:0000259" key="2">
    <source>
        <dbReference type="Pfam" id="PF07859"/>
    </source>
</evidence>
<evidence type="ECO:0000313" key="4">
    <source>
        <dbReference type="Proteomes" id="UP000319257"/>
    </source>
</evidence>
<dbReference type="InterPro" id="IPR050300">
    <property type="entry name" value="GDXG_lipolytic_enzyme"/>
</dbReference>
<dbReference type="Proteomes" id="UP000319257">
    <property type="component" value="Unassembled WGS sequence"/>
</dbReference>
<name>A0A507B682_9PEZI</name>
<dbReference type="PANTHER" id="PTHR48081">
    <property type="entry name" value="AB HYDROLASE SUPERFAMILY PROTEIN C4A8.06C"/>
    <property type="match status" value="1"/>
</dbReference>
<dbReference type="AlphaFoldDB" id="A0A507B682"/>
<proteinExistence type="predicted"/>
<sequence>MLPRLDSRFVDYYNENLANRPGTHQVPLKEVRSSPGAFARAWALNGDSAPDPNVREWRVPVAESSKPITVRTYYPDTSKWGLGPYPVHINFHGGGWVFGDLGSDAAICLRLRERVPIVIIDVEYRLCPEARFGLNAQDAWSALKWTRDNAEKLDINPLSISIGGISAGAHLACILQHRARDEGISLRLLVASVPPLADHHTYRVPEYSPWPSFTEFSKVPLLDWERMSYFQKHVFPDEGMAELQKMVPEWWISPLKAPNWTNLCSTFVATAECDMLRDEGEAYAKRLVEGGNKVTMRRYLKVPHSFMHMHSVLPQARQYEDDVISALINAHGIKRE</sequence>
<dbReference type="STRING" id="1093900.A0A507B682"/>
<dbReference type="EMBL" id="SKBQ01000041">
    <property type="protein sequence ID" value="TPX12338.1"/>
    <property type="molecule type" value="Genomic_DNA"/>
</dbReference>
<evidence type="ECO:0000256" key="1">
    <source>
        <dbReference type="ARBA" id="ARBA00022801"/>
    </source>
</evidence>
<dbReference type="SUPFAM" id="SSF53474">
    <property type="entry name" value="alpha/beta-Hydrolases"/>
    <property type="match status" value="1"/>
</dbReference>
<dbReference type="GeneID" id="41974432"/>
<gene>
    <name evidence="3" type="ORF">E0L32_006985</name>
</gene>